<keyword evidence="2" id="KW-0677">Repeat</keyword>
<feature type="compositionally biased region" description="Basic and acidic residues" evidence="3">
    <location>
        <begin position="547"/>
        <end position="561"/>
    </location>
</feature>
<evidence type="ECO:0000313" key="5">
    <source>
        <dbReference type="Proteomes" id="UP001230188"/>
    </source>
</evidence>
<gene>
    <name evidence="4" type="ORF">CTAYLR_001079</name>
</gene>
<sequence length="561" mass="61049">MWRKVVVENQSPPMRLKSASCVMGTKWYVFGGLGAGASSSLWALDLVLNIWQRLSGTEPGPLPRSSATLVGHGGLLFLFGGLGQVERGVDRLRDQTSAGLRIRMLAARETLADVWVFDVSTRTWRLISEAQMSPSPRRGHTASLVVGKPLFGGSDDDQHSIESLDTVASAAIRNAANGRTNDDDDGSTDALSTAARYMVVVGGAGPDGKGFEVALGNPVVWVLDLDTQRWRHLPTTGCVEAADRFEHTTTRVGDRLFVLGGLTFPQLDGTSRSLGTVVNDVVSLDLDTLVWVRLAIDGPPLAVHGHSACASPVRDDEIILVGGRHLSQRQQHQTSLRAPRSMNGAVAADDEEVLHLYAINVDGARAASWRTLPSHGQQPRSTYGQVCVAWSSRQLDLAELRRDRGDELEARGIDIDKQRHATSDIVPEVGVVVPGISAAALANQKGCVVVFGGSVVKQAPSKHFVDTDLFLYDGLWTPPEEHEDDTDKHNKERQAGPRATFGKNANNNGDTSTRRRHALESETHNDGCEKDFQFILEQLNKHVGQLPEREPDPRPQRDSPR</sequence>
<dbReference type="PANTHER" id="PTHR46093">
    <property type="entry name" value="ACYL-COA-BINDING DOMAIN-CONTAINING PROTEIN 5"/>
    <property type="match status" value="1"/>
</dbReference>
<evidence type="ECO:0000256" key="3">
    <source>
        <dbReference type="SAM" id="MobiDB-lite"/>
    </source>
</evidence>
<keyword evidence="5" id="KW-1185">Reference proteome</keyword>
<proteinExistence type="predicted"/>
<dbReference type="EMBL" id="JAQMWT010000322">
    <property type="protein sequence ID" value="KAJ8604801.1"/>
    <property type="molecule type" value="Genomic_DNA"/>
</dbReference>
<dbReference type="SUPFAM" id="SSF50965">
    <property type="entry name" value="Galactose oxidase, central domain"/>
    <property type="match status" value="1"/>
</dbReference>
<feature type="region of interest" description="Disordered" evidence="3">
    <location>
        <begin position="479"/>
        <end position="561"/>
    </location>
</feature>
<dbReference type="Pfam" id="PF24681">
    <property type="entry name" value="Kelch_KLHDC2_KLHL20_DRC7"/>
    <property type="match status" value="1"/>
</dbReference>
<evidence type="ECO:0000313" key="4">
    <source>
        <dbReference type="EMBL" id="KAJ8604801.1"/>
    </source>
</evidence>
<dbReference type="Gene3D" id="2.120.10.80">
    <property type="entry name" value="Kelch-type beta propeller"/>
    <property type="match status" value="2"/>
</dbReference>
<comment type="caution">
    <text evidence="4">The sequence shown here is derived from an EMBL/GenBank/DDBJ whole genome shotgun (WGS) entry which is preliminary data.</text>
</comment>
<accession>A0AAD7UHF2</accession>
<protein>
    <submittedName>
        <fullName evidence="4">Uncharacterized protein</fullName>
    </submittedName>
</protein>
<evidence type="ECO:0000256" key="1">
    <source>
        <dbReference type="ARBA" id="ARBA00022441"/>
    </source>
</evidence>
<dbReference type="InterPro" id="IPR015915">
    <property type="entry name" value="Kelch-typ_b-propeller"/>
</dbReference>
<reference evidence="4" key="1">
    <citation type="submission" date="2023-01" db="EMBL/GenBank/DDBJ databases">
        <title>Metagenome sequencing of chrysophaentin producing Chrysophaeum taylorii.</title>
        <authorList>
            <person name="Davison J."/>
            <person name="Bewley C."/>
        </authorList>
    </citation>
    <scope>NUCLEOTIDE SEQUENCE</scope>
    <source>
        <strain evidence="4">NIES-1699</strain>
    </source>
</reference>
<dbReference type="SUPFAM" id="SSF117281">
    <property type="entry name" value="Kelch motif"/>
    <property type="match status" value="1"/>
</dbReference>
<dbReference type="PANTHER" id="PTHR46093:SF18">
    <property type="entry name" value="FIBRONECTIN TYPE-III DOMAIN-CONTAINING PROTEIN"/>
    <property type="match status" value="1"/>
</dbReference>
<dbReference type="Proteomes" id="UP001230188">
    <property type="component" value="Unassembled WGS sequence"/>
</dbReference>
<evidence type="ECO:0000256" key="2">
    <source>
        <dbReference type="ARBA" id="ARBA00022737"/>
    </source>
</evidence>
<keyword evidence="1" id="KW-0880">Kelch repeat</keyword>
<dbReference type="AlphaFoldDB" id="A0AAD7UHF2"/>
<dbReference type="InterPro" id="IPR011043">
    <property type="entry name" value="Gal_Oxase/kelch_b-propeller"/>
</dbReference>
<organism evidence="4 5">
    <name type="scientific">Chrysophaeum taylorii</name>
    <dbReference type="NCBI Taxonomy" id="2483200"/>
    <lineage>
        <taxon>Eukaryota</taxon>
        <taxon>Sar</taxon>
        <taxon>Stramenopiles</taxon>
        <taxon>Ochrophyta</taxon>
        <taxon>Pelagophyceae</taxon>
        <taxon>Pelagomonadales</taxon>
        <taxon>Pelagomonadaceae</taxon>
        <taxon>Chrysophaeum</taxon>
    </lineage>
</organism>
<feature type="compositionally biased region" description="Basic and acidic residues" evidence="3">
    <location>
        <begin position="518"/>
        <end position="532"/>
    </location>
</feature>
<name>A0AAD7UHF2_9STRA</name>
<feature type="compositionally biased region" description="Basic and acidic residues" evidence="3">
    <location>
        <begin position="485"/>
        <end position="495"/>
    </location>
</feature>